<dbReference type="Proteomes" id="UP000321103">
    <property type="component" value="Unassembled WGS sequence"/>
</dbReference>
<dbReference type="EMBL" id="BJZS01000103">
    <property type="protein sequence ID" value="GEO97016.1"/>
    <property type="molecule type" value="Genomic_DNA"/>
</dbReference>
<accession>A0A512IH33</accession>
<keyword evidence="3" id="KW-1185">Reference proteome</keyword>
<organism evidence="2 3">
    <name type="scientific">Kocuria turfanensis</name>
    <dbReference type="NCBI Taxonomy" id="388357"/>
    <lineage>
        <taxon>Bacteria</taxon>
        <taxon>Bacillati</taxon>
        <taxon>Actinomycetota</taxon>
        <taxon>Actinomycetes</taxon>
        <taxon>Micrococcales</taxon>
        <taxon>Micrococcaceae</taxon>
        <taxon>Kocuria</taxon>
    </lineage>
</organism>
<keyword evidence="1" id="KW-0472">Membrane</keyword>
<feature type="transmembrane region" description="Helical" evidence="1">
    <location>
        <begin position="37"/>
        <end position="56"/>
    </location>
</feature>
<comment type="caution">
    <text evidence="2">The sequence shown here is derived from an EMBL/GenBank/DDBJ whole genome shotgun (WGS) entry which is preliminary data.</text>
</comment>
<keyword evidence="1" id="KW-1133">Transmembrane helix</keyword>
<name>A0A512IH33_9MICC</name>
<evidence type="ECO:0000313" key="2">
    <source>
        <dbReference type="EMBL" id="GEO97016.1"/>
    </source>
</evidence>
<dbReference type="RefSeq" id="WP_062733866.1">
    <property type="nucleotide sequence ID" value="NZ_BJZS01000103.1"/>
</dbReference>
<evidence type="ECO:0000256" key="1">
    <source>
        <dbReference type="SAM" id="Phobius"/>
    </source>
</evidence>
<keyword evidence="1" id="KW-0812">Transmembrane</keyword>
<proteinExistence type="predicted"/>
<gene>
    <name evidence="2" type="ORF">KTU01_31390</name>
</gene>
<reference evidence="2 3" key="1">
    <citation type="submission" date="2019-07" db="EMBL/GenBank/DDBJ databases">
        <title>Whole genome shotgun sequence of Kocuria turfanensis NBRC 107627.</title>
        <authorList>
            <person name="Hosoyama A."/>
            <person name="Uohara A."/>
            <person name="Ohji S."/>
            <person name="Ichikawa N."/>
        </authorList>
    </citation>
    <scope>NUCLEOTIDE SEQUENCE [LARGE SCALE GENOMIC DNA]</scope>
    <source>
        <strain evidence="2 3">NBRC 107627</strain>
    </source>
</reference>
<dbReference type="AlphaFoldDB" id="A0A512IH33"/>
<sequence>MPALLAAGGYWLSNAVFGAVTIAGGALALWQASHQDWAGIVLGPLAALLVLLEGWMNSRHFRAMDTRQNSGE</sequence>
<protein>
    <submittedName>
        <fullName evidence="2">Uncharacterized protein</fullName>
    </submittedName>
</protein>
<evidence type="ECO:0000313" key="3">
    <source>
        <dbReference type="Proteomes" id="UP000321103"/>
    </source>
</evidence>